<keyword evidence="7" id="KW-0238">DNA-binding</keyword>
<protein>
    <recommendedName>
        <fullName evidence="3">Cyclic AMP-dependent transcription factor ATF-4</fullName>
    </recommendedName>
    <alternativeName>
        <fullName evidence="11">Activating transcription factor 4</fullName>
    </alternativeName>
</protein>
<dbReference type="Ensembl" id="ENSLOCT00000013669.1">
    <property type="protein sequence ID" value="ENSLOCP00000013640.1"/>
    <property type="gene ID" value="ENSLOCG00000011103.1"/>
</dbReference>
<evidence type="ECO:0000256" key="4">
    <source>
        <dbReference type="ARBA" id="ARBA00022491"/>
    </source>
</evidence>
<dbReference type="FunFam" id="1.20.5.170:FF:000021">
    <property type="entry name" value="Cyclic AMP-dependent transcription factor ATF-4"/>
    <property type="match status" value="1"/>
</dbReference>
<evidence type="ECO:0000256" key="5">
    <source>
        <dbReference type="ARBA" id="ARBA00023015"/>
    </source>
</evidence>
<keyword evidence="5" id="KW-0805">Transcription regulation</keyword>
<dbReference type="GO" id="GO:0000977">
    <property type="term" value="F:RNA polymerase II transcription regulatory region sequence-specific DNA binding"/>
    <property type="evidence" value="ECO:0000318"/>
    <property type="project" value="GO_Central"/>
</dbReference>
<evidence type="ECO:0000313" key="14">
    <source>
        <dbReference type="Ensembl" id="ENSLOCP00000013640.1"/>
    </source>
</evidence>
<dbReference type="GeneTree" id="ENSGT00530000063801"/>
<evidence type="ECO:0000256" key="2">
    <source>
        <dbReference type="ARBA" id="ARBA00007163"/>
    </source>
</evidence>
<dbReference type="OMA" id="ATIQEFH"/>
<keyword evidence="6" id="KW-0090">Biological rhythms</keyword>
<dbReference type="GO" id="GO:0006357">
    <property type="term" value="P:regulation of transcription by RNA polymerase II"/>
    <property type="evidence" value="ECO:0000318"/>
    <property type="project" value="GO_Central"/>
</dbReference>
<dbReference type="AlphaFoldDB" id="W5MZ31"/>
<dbReference type="GO" id="GO:0048511">
    <property type="term" value="P:rhythmic process"/>
    <property type="evidence" value="ECO:0007669"/>
    <property type="project" value="UniProtKB-KW"/>
</dbReference>
<evidence type="ECO:0000256" key="9">
    <source>
        <dbReference type="ARBA" id="ARBA00023163"/>
    </source>
</evidence>
<comment type="similarity">
    <text evidence="2">Belongs to the bZIP family.</text>
</comment>
<organism evidence="14 15">
    <name type="scientific">Lepisosteus oculatus</name>
    <name type="common">Spotted gar</name>
    <dbReference type="NCBI Taxonomy" id="7918"/>
    <lineage>
        <taxon>Eukaryota</taxon>
        <taxon>Metazoa</taxon>
        <taxon>Chordata</taxon>
        <taxon>Craniata</taxon>
        <taxon>Vertebrata</taxon>
        <taxon>Euteleostomi</taxon>
        <taxon>Actinopterygii</taxon>
        <taxon>Neopterygii</taxon>
        <taxon>Holostei</taxon>
        <taxon>Semionotiformes</taxon>
        <taxon>Lepisosteidae</taxon>
        <taxon>Lepisosteus</taxon>
    </lineage>
</organism>
<dbReference type="InterPro" id="IPR046347">
    <property type="entry name" value="bZIP_sf"/>
</dbReference>
<dbReference type="PROSITE" id="PS50217">
    <property type="entry name" value="BZIP"/>
    <property type="match status" value="1"/>
</dbReference>
<keyword evidence="4" id="KW-0678">Repressor</keyword>
<reference evidence="15" key="1">
    <citation type="submission" date="2011-12" db="EMBL/GenBank/DDBJ databases">
        <title>The Draft Genome of Lepisosteus oculatus.</title>
        <authorList>
            <consortium name="The Broad Institute Genome Assembly &amp; Analysis Group"/>
            <consortium name="Computational R&amp;D Group"/>
            <consortium name="and Sequencing Platform"/>
            <person name="Di Palma F."/>
            <person name="Alfoldi J."/>
            <person name="Johnson J."/>
            <person name="Berlin A."/>
            <person name="Gnerre S."/>
            <person name="Jaffe D."/>
            <person name="MacCallum I."/>
            <person name="Young S."/>
            <person name="Walker B.J."/>
            <person name="Lander E.S."/>
            <person name="Lindblad-Toh K."/>
        </authorList>
    </citation>
    <scope>NUCLEOTIDE SEQUENCE [LARGE SCALE GENOMIC DNA]</scope>
</reference>
<dbReference type="PANTHER" id="PTHR13044:SF2">
    <property type="entry name" value="CYCLIC AMP-DEPENDENT TRANSCRIPTION FACTOR ATF-4"/>
    <property type="match status" value="1"/>
</dbReference>
<dbReference type="eggNOG" id="KOG4571">
    <property type="taxonomic scope" value="Eukaryota"/>
</dbReference>
<feature type="region of interest" description="Disordered" evidence="12">
    <location>
        <begin position="341"/>
        <end position="360"/>
    </location>
</feature>
<dbReference type="GO" id="GO:0005634">
    <property type="term" value="C:nucleus"/>
    <property type="evidence" value="ECO:0000318"/>
    <property type="project" value="GO_Central"/>
</dbReference>
<evidence type="ECO:0000259" key="13">
    <source>
        <dbReference type="PROSITE" id="PS50217"/>
    </source>
</evidence>
<dbReference type="STRING" id="7918.ENSLOCP00000013640"/>
<dbReference type="SUPFAM" id="SSF57959">
    <property type="entry name" value="Leucine zipper domain"/>
    <property type="match status" value="1"/>
</dbReference>
<evidence type="ECO:0000256" key="3">
    <source>
        <dbReference type="ARBA" id="ARBA00018846"/>
    </source>
</evidence>
<evidence type="ECO:0000256" key="7">
    <source>
        <dbReference type="ARBA" id="ARBA00023125"/>
    </source>
</evidence>
<dbReference type="FunCoup" id="W5MZ31">
    <property type="interactions" value="734"/>
</dbReference>
<keyword evidence="9" id="KW-0804">Transcription</keyword>
<evidence type="ECO:0000256" key="8">
    <source>
        <dbReference type="ARBA" id="ARBA00023159"/>
    </source>
</evidence>
<dbReference type="GO" id="GO:1990589">
    <property type="term" value="C:ATF4-CREB1 transcription factor complex"/>
    <property type="evidence" value="ECO:0000318"/>
    <property type="project" value="GO_Central"/>
</dbReference>
<comment type="subcellular location">
    <subcellularLocation>
        <location evidence="1">Nucleus</location>
    </subcellularLocation>
</comment>
<dbReference type="EMBL" id="AHAT01031342">
    <property type="status" value="NOT_ANNOTATED_CDS"/>
    <property type="molecule type" value="Genomic_DNA"/>
</dbReference>
<feature type="compositionally biased region" description="Low complexity" evidence="12">
    <location>
        <begin position="266"/>
        <end position="284"/>
    </location>
</feature>
<evidence type="ECO:0000313" key="15">
    <source>
        <dbReference type="Proteomes" id="UP000018468"/>
    </source>
</evidence>
<evidence type="ECO:0000256" key="10">
    <source>
        <dbReference type="ARBA" id="ARBA00023242"/>
    </source>
</evidence>
<keyword evidence="8" id="KW-0010">Activator</keyword>
<dbReference type="InParanoid" id="W5MZ31"/>
<dbReference type="Gene3D" id="1.20.5.170">
    <property type="match status" value="1"/>
</dbReference>
<feature type="region of interest" description="Disordered" evidence="12">
    <location>
        <begin position="27"/>
        <end position="63"/>
    </location>
</feature>
<feature type="region of interest" description="Disordered" evidence="12">
    <location>
        <begin position="256"/>
        <end position="331"/>
    </location>
</feature>
<dbReference type="HOGENOM" id="CLU_055748_0_0_1"/>
<dbReference type="CDD" id="cd14692">
    <property type="entry name" value="bZIP_ATF4"/>
    <property type="match status" value="1"/>
</dbReference>
<dbReference type="GO" id="GO:0042981">
    <property type="term" value="P:regulation of apoptotic process"/>
    <property type="evidence" value="ECO:0007669"/>
    <property type="project" value="UniProtKB-ARBA"/>
</dbReference>
<keyword evidence="15" id="KW-1185">Reference proteome</keyword>
<dbReference type="InterPro" id="IPR004827">
    <property type="entry name" value="bZIP"/>
</dbReference>
<dbReference type="Bgee" id="ENSLOCG00000011103">
    <property type="expression patterns" value="Expressed in camera-type eye and 13 other cell types or tissues"/>
</dbReference>
<feature type="region of interest" description="Disordered" evidence="12">
    <location>
        <begin position="186"/>
        <end position="230"/>
    </location>
</feature>
<dbReference type="PROSITE" id="PS00036">
    <property type="entry name" value="BZIP_BASIC"/>
    <property type="match status" value="1"/>
</dbReference>
<evidence type="ECO:0000256" key="6">
    <source>
        <dbReference type="ARBA" id="ARBA00023108"/>
    </source>
</evidence>
<dbReference type="GO" id="GO:0001228">
    <property type="term" value="F:DNA-binding transcription activator activity, RNA polymerase II-specific"/>
    <property type="evidence" value="ECO:0000318"/>
    <property type="project" value="GO_Central"/>
</dbReference>
<evidence type="ECO:0000256" key="12">
    <source>
        <dbReference type="SAM" id="MobiDB-lite"/>
    </source>
</evidence>
<evidence type="ECO:0000256" key="1">
    <source>
        <dbReference type="ARBA" id="ARBA00004123"/>
    </source>
</evidence>
<dbReference type="Proteomes" id="UP000018468">
    <property type="component" value="Linkage group LG12"/>
</dbReference>
<reference evidence="14" key="2">
    <citation type="submission" date="2025-08" db="UniProtKB">
        <authorList>
            <consortium name="Ensembl"/>
        </authorList>
    </citation>
    <scope>IDENTIFICATION</scope>
</reference>
<evidence type="ECO:0000256" key="11">
    <source>
        <dbReference type="ARBA" id="ARBA00032136"/>
    </source>
</evidence>
<keyword evidence="10" id="KW-0539">Nucleus</keyword>
<accession>W5MZ31</accession>
<name>W5MZ31_LEPOC</name>
<feature type="domain" description="BZIP" evidence="13">
    <location>
        <begin position="334"/>
        <end position="397"/>
    </location>
</feature>
<dbReference type="SMART" id="SM00338">
    <property type="entry name" value="BRLZ"/>
    <property type="match status" value="1"/>
</dbReference>
<feature type="compositionally biased region" description="Low complexity" evidence="12">
    <location>
        <begin position="298"/>
        <end position="307"/>
    </location>
</feature>
<reference evidence="14" key="3">
    <citation type="submission" date="2025-09" db="UniProtKB">
        <authorList>
            <consortium name="Ensembl"/>
        </authorList>
    </citation>
    <scope>IDENTIFICATION</scope>
</reference>
<proteinExistence type="inferred from homology"/>
<sequence length="411" mass="42603">AMLSLSARLGLEEPLWDQPFLTADSLGSLLGEEPLEGAPSTPSDASLSPSSSPSSPSLFGCPSLGKADDDLGLHWLSTGTLLDATAVSSGKESEDAFSGMDWMAEKIDLSEFDLDSLMGSCASDDPPSSPEELIASLENDLDLDLDPLPLPDPLPAVGAGGPLVLSDTQQDVAVALPELLLPLPLPLGGSVSEPLAPAEPEIKNEPASPPSPPEPTFTLELGSEVDVSECERLGAGPPKLAVLTLSANQLVLVLSAKGETPPPDDGCPSDSDSGIGSGWGSPRRSPGPEGGPTPPPAAAAGSARAQPYPCPSPAPQDGPALTGKVKSAGAPRVVEKKLKKMEQNKTAATRYRQKKRAEQEALGVECAELEKRNKELAEKADSISKEIQYLKDLIEEVRSAKSRKGRSAAPP</sequence>
<dbReference type="Pfam" id="PF00170">
    <property type="entry name" value="bZIP_1"/>
    <property type="match status" value="1"/>
</dbReference>
<dbReference type="PANTHER" id="PTHR13044">
    <property type="entry name" value="ACTIVATING TRANSCRIPTION FACTOR ATF 4/5"/>
    <property type="match status" value="1"/>
</dbReference>
<feature type="compositionally biased region" description="Low complexity" evidence="12">
    <location>
        <begin position="186"/>
        <end position="195"/>
    </location>
</feature>
<dbReference type="GO" id="GO:1990590">
    <property type="term" value="C:ATF1-ATF4 transcription factor complex"/>
    <property type="evidence" value="ECO:0000318"/>
    <property type="project" value="GO_Central"/>
</dbReference>